<dbReference type="EMBL" id="CAJVPU010013079">
    <property type="protein sequence ID" value="CAG8629346.1"/>
    <property type="molecule type" value="Genomic_DNA"/>
</dbReference>
<keyword evidence="2" id="KW-1185">Reference proteome</keyword>
<reference evidence="1" key="1">
    <citation type="submission" date="2021-06" db="EMBL/GenBank/DDBJ databases">
        <authorList>
            <person name="Kallberg Y."/>
            <person name="Tangrot J."/>
            <person name="Rosling A."/>
        </authorList>
    </citation>
    <scope>NUCLEOTIDE SEQUENCE</scope>
    <source>
        <strain evidence="1">IL203A</strain>
    </source>
</reference>
<gene>
    <name evidence="1" type="ORF">DHETER_LOCUS8339</name>
</gene>
<protein>
    <submittedName>
        <fullName evidence="1">17142_t:CDS:1</fullName>
    </submittedName>
</protein>
<dbReference type="Proteomes" id="UP000789702">
    <property type="component" value="Unassembled WGS sequence"/>
</dbReference>
<name>A0ACA9N1Z5_9GLOM</name>
<evidence type="ECO:0000313" key="2">
    <source>
        <dbReference type="Proteomes" id="UP000789702"/>
    </source>
</evidence>
<feature type="non-terminal residue" evidence="1">
    <location>
        <position position="1"/>
    </location>
</feature>
<accession>A0ACA9N1Z5</accession>
<sequence>DSFDLPGESKESTKNYQAITCLKSTSNHQNSGESKKSRTTGRIEKVHHRKNRKSLLGELKENQKSPQRTTSAITCSKSHAISCPEKNYKSPQKTTDAIIYSITYHFIFQRANLKVKEWYSSNQKSGRIKRAQNNPKNQQEPQKIPRNENLSLNL</sequence>
<proteinExistence type="predicted"/>
<organism evidence="1 2">
    <name type="scientific">Dentiscutata heterogama</name>
    <dbReference type="NCBI Taxonomy" id="1316150"/>
    <lineage>
        <taxon>Eukaryota</taxon>
        <taxon>Fungi</taxon>
        <taxon>Fungi incertae sedis</taxon>
        <taxon>Mucoromycota</taxon>
        <taxon>Glomeromycotina</taxon>
        <taxon>Glomeromycetes</taxon>
        <taxon>Diversisporales</taxon>
        <taxon>Gigasporaceae</taxon>
        <taxon>Dentiscutata</taxon>
    </lineage>
</organism>
<comment type="caution">
    <text evidence="1">The sequence shown here is derived from an EMBL/GenBank/DDBJ whole genome shotgun (WGS) entry which is preliminary data.</text>
</comment>
<evidence type="ECO:0000313" key="1">
    <source>
        <dbReference type="EMBL" id="CAG8629346.1"/>
    </source>
</evidence>